<proteinExistence type="predicted"/>
<dbReference type="RefSeq" id="WP_136530308.1">
    <property type="nucleotide sequence ID" value="NZ_STGX01000009.1"/>
</dbReference>
<dbReference type="AlphaFoldDB" id="A0A4S8PEQ1"/>
<organism evidence="1 2">
    <name type="scientific">Glycomyces paridis</name>
    <dbReference type="NCBI Taxonomy" id="2126555"/>
    <lineage>
        <taxon>Bacteria</taxon>
        <taxon>Bacillati</taxon>
        <taxon>Actinomycetota</taxon>
        <taxon>Actinomycetes</taxon>
        <taxon>Glycomycetales</taxon>
        <taxon>Glycomycetaceae</taxon>
        <taxon>Glycomyces</taxon>
    </lineage>
</organism>
<comment type="caution">
    <text evidence="1">The sequence shown here is derived from an EMBL/GenBank/DDBJ whole genome shotgun (WGS) entry which is preliminary data.</text>
</comment>
<dbReference type="Proteomes" id="UP000305792">
    <property type="component" value="Unassembled WGS sequence"/>
</dbReference>
<accession>A0A4S8PEQ1</accession>
<keyword evidence="2" id="KW-1185">Reference proteome</keyword>
<sequence>MDSYALLALQIVNTEATSALPNAPVVPDRPSLLDRIADGLAAARRGFYARELRVPAEAALPKRTEVRRAA</sequence>
<dbReference type="EMBL" id="STGX01000009">
    <property type="protein sequence ID" value="THV28075.1"/>
    <property type="molecule type" value="Genomic_DNA"/>
</dbReference>
<protein>
    <submittedName>
        <fullName evidence="1">Uncharacterized protein</fullName>
    </submittedName>
</protein>
<dbReference type="OrthoDB" id="5192654at2"/>
<name>A0A4S8PEQ1_9ACTN</name>
<evidence type="ECO:0000313" key="2">
    <source>
        <dbReference type="Proteomes" id="UP000305792"/>
    </source>
</evidence>
<reference evidence="1 2" key="1">
    <citation type="journal article" date="2018" name="Int. J. Syst. Evol. Microbiol.">
        <title>Glycomyces paridis sp. nov., isolated from the medicinal plant Paris polyphylla.</title>
        <authorList>
            <person name="Fang X.M."/>
            <person name="Bai J.L."/>
            <person name="Su J."/>
            <person name="Zhao L.L."/>
            <person name="Liu H.Y."/>
            <person name="Ma B.P."/>
            <person name="Zhang Y.Q."/>
            <person name="Yu L.Y."/>
        </authorList>
    </citation>
    <scope>NUCLEOTIDE SEQUENCE [LARGE SCALE GENOMIC DNA]</scope>
    <source>
        <strain evidence="1 2">CPCC 204357</strain>
    </source>
</reference>
<gene>
    <name evidence="1" type="ORF">E9998_13990</name>
</gene>
<evidence type="ECO:0000313" key="1">
    <source>
        <dbReference type="EMBL" id="THV28075.1"/>
    </source>
</evidence>